<accession>A0A0W8E8P3</accession>
<dbReference type="EMBL" id="LNQE01001837">
    <property type="protein sequence ID" value="KUG04829.1"/>
    <property type="molecule type" value="Genomic_DNA"/>
</dbReference>
<evidence type="ECO:0000313" key="2">
    <source>
        <dbReference type="EMBL" id="KUG04829.1"/>
    </source>
</evidence>
<comment type="caution">
    <text evidence="2">The sequence shown here is derived from an EMBL/GenBank/DDBJ whole genome shotgun (WGS) entry which is preliminary data.</text>
</comment>
<name>A0A0W8E8P3_9ZZZZ</name>
<gene>
    <name evidence="2" type="ORF">ASZ90_017709</name>
</gene>
<dbReference type="AlphaFoldDB" id="A0A0W8E8P3"/>
<keyword evidence="1" id="KW-0175">Coiled coil</keyword>
<organism evidence="2">
    <name type="scientific">hydrocarbon metagenome</name>
    <dbReference type="NCBI Taxonomy" id="938273"/>
    <lineage>
        <taxon>unclassified sequences</taxon>
        <taxon>metagenomes</taxon>
        <taxon>ecological metagenomes</taxon>
    </lineage>
</organism>
<feature type="coiled-coil region" evidence="1">
    <location>
        <begin position="46"/>
        <end position="358"/>
    </location>
</feature>
<dbReference type="SUPFAM" id="SSF57997">
    <property type="entry name" value="Tropomyosin"/>
    <property type="match status" value="1"/>
</dbReference>
<protein>
    <submittedName>
        <fullName evidence="2">Chromosome partition protein smc</fullName>
    </submittedName>
</protein>
<reference evidence="2" key="1">
    <citation type="journal article" date="2015" name="Proc. Natl. Acad. Sci. U.S.A.">
        <title>Networks of energetic and metabolic interactions define dynamics in microbial communities.</title>
        <authorList>
            <person name="Embree M."/>
            <person name="Liu J.K."/>
            <person name="Al-Bassam M.M."/>
            <person name="Zengler K."/>
        </authorList>
    </citation>
    <scope>NUCLEOTIDE SEQUENCE</scope>
</reference>
<sequence>MDESLTPHNEDKLRALRNNLEKLSLQSDFRKKVIGGLSEDDVIKYIDGLRQQSQMVEDELSHHIEELQHAKEKLLKEYEQFKQETREEKVKLQEIADKAVAESAVYMQECQDHAALYNMEIDKVVNENQRLENERNQLEEQVLLLEKELGRLNSYVNEYTNERKHYRDQIVELEQEILSNQNRLNEQIKLGEDLERKFEFEKSKTASAAKDISSLRQKISNLEEAQKEKQVKFEEEIRINQELVQELELERSRVNSAQKTIDTQTLNIKELEEQLLTNIKTSEEYLEKTLELEQELEEERRKLHGSTETIGIQNSKIEDLEKQLFENIKTTEEYLAKNQELEQELKNANQNSGRADSSLLNFKGEVDVIYKTLDNIKVQIDINDKLQQQLDHERSRAERVEKDMAQISEWAYNLKEKFHLNQRQLEVQFGNIEEKHKAMQSDINGLRSNLETFSVGTGTEIDNLCATVDSSNQLIDSKCVKIDQWREKTGTTGR</sequence>
<proteinExistence type="predicted"/>
<evidence type="ECO:0000256" key="1">
    <source>
        <dbReference type="SAM" id="Coils"/>
    </source>
</evidence>